<keyword evidence="3 6" id="KW-0597">Phosphoprotein</keyword>
<keyword evidence="5" id="KW-0418">Kinase</keyword>
<accession>A0ABP3LM32</accession>
<dbReference type="Gene3D" id="3.30.565.10">
    <property type="entry name" value="Histidine kinase-like ATPase, C-terminal domain"/>
    <property type="match status" value="1"/>
</dbReference>
<dbReference type="EMBL" id="BAAAEN010000006">
    <property type="protein sequence ID" value="GAA0503657.1"/>
    <property type="molecule type" value="Genomic_DNA"/>
</dbReference>
<dbReference type="Pfam" id="PF02518">
    <property type="entry name" value="HATPase_c"/>
    <property type="match status" value="1"/>
</dbReference>
<organism evidence="9 10">
    <name type="scientific">Pigmentiphaga daeguensis</name>
    <dbReference type="NCBI Taxonomy" id="414049"/>
    <lineage>
        <taxon>Bacteria</taxon>
        <taxon>Pseudomonadati</taxon>
        <taxon>Pseudomonadota</taxon>
        <taxon>Betaproteobacteria</taxon>
        <taxon>Burkholderiales</taxon>
        <taxon>Alcaligenaceae</taxon>
        <taxon>Pigmentiphaga</taxon>
    </lineage>
</organism>
<dbReference type="SUPFAM" id="SSF47384">
    <property type="entry name" value="Homodimeric domain of signal transducing histidine kinase"/>
    <property type="match status" value="1"/>
</dbReference>
<sequence length="566" mass="63065">MQPWDIASYRFRGQRRLDDQAAADALRRSEDRYRQLFESIDQGFCVLQMIFDNGKPVDYRFLEINPAFEAHTGLRHALGKRMRELSPDHEEHWYQIYGDVALTGQPARFEHHAETLERWFDVYAFRLGEPDEATVAVLFSDITERYVMEAQREQLLEAERAARHDAEAATRMKDEFLATLSHELRTPLSVIIGWSQLLLKRAPDNEQLRKGLSTILQSARTQATLISDMLDMSAIFLGKIKLDLEPLDGFEQVARVVQSSEPSMQSKGIRLEFQHSFEVCLVLADPARLQQIFWNLLSNAIKFTPPNGRISIAARRTDTRFEISVADSGVGIEPDFLPHLFDRFRQADGSTSRRYGGLGLGLSIVKQLVEMHGGEVWAESEGMNRGACFTVSLPVYRSPLIASETGDIQGEKGDLLHADSLAGQLILAVEDQPDMLEYLTHLLREYGAEVTGVTSAYAALEELAERGAGFYSALVADIGMPGMDGYQLIESVRKGMGLDGAALRAVAVTALAREDDRRRALASGFQAHVTKPYRAATLIAAIRGVNEDAAGQRPVPGEPPFSGTRP</sequence>
<evidence type="ECO:0000256" key="1">
    <source>
        <dbReference type="ARBA" id="ARBA00000085"/>
    </source>
</evidence>
<dbReference type="NCBIfam" id="TIGR00229">
    <property type="entry name" value="sensory_box"/>
    <property type="match status" value="1"/>
</dbReference>
<reference evidence="10" key="1">
    <citation type="journal article" date="2019" name="Int. J. Syst. Evol. Microbiol.">
        <title>The Global Catalogue of Microorganisms (GCM) 10K type strain sequencing project: providing services to taxonomists for standard genome sequencing and annotation.</title>
        <authorList>
            <consortium name="The Broad Institute Genomics Platform"/>
            <consortium name="The Broad Institute Genome Sequencing Center for Infectious Disease"/>
            <person name="Wu L."/>
            <person name="Ma J."/>
        </authorList>
    </citation>
    <scope>NUCLEOTIDE SEQUENCE [LARGE SCALE GENOMIC DNA]</scope>
    <source>
        <strain evidence="10">JCM 14330</strain>
    </source>
</reference>
<dbReference type="InterPro" id="IPR005467">
    <property type="entry name" value="His_kinase_dom"/>
</dbReference>
<dbReference type="InterPro" id="IPR001789">
    <property type="entry name" value="Sig_transdc_resp-reg_receiver"/>
</dbReference>
<dbReference type="Pfam" id="PF13188">
    <property type="entry name" value="PAS_8"/>
    <property type="match status" value="1"/>
</dbReference>
<dbReference type="InterPro" id="IPR003661">
    <property type="entry name" value="HisK_dim/P_dom"/>
</dbReference>
<evidence type="ECO:0000256" key="4">
    <source>
        <dbReference type="ARBA" id="ARBA00022679"/>
    </source>
</evidence>
<dbReference type="Proteomes" id="UP001501706">
    <property type="component" value="Unassembled WGS sequence"/>
</dbReference>
<dbReference type="Gene3D" id="1.10.287.130">
    <property type="match status" value="1"/>
</dbReference>
<dbReference type="PRINTS" id="PR00344">
    <property type="entry name" value="BCTRLSENSOR"/>
</dbReference>
<comment type="caution">
    <text evidence="9">The sequence shown here is derived from an EMBL/GenBank/DDBJ whole genome shotgun (WGS) entry which is preliminary data.</text>
</comment>
<dbReference type="RefSeq" id="WP_087838067.1">
    <property type="nucleotide sequence ID" value="NZ_BAAAEN010000006.1"/>
</dbReference>
<dbReference type="InterPro" id="IPR000014">
    <property type="entry name" value="PAS"/>
</dbReference>
<dbReference type="SUPFAM" id="SSF52172">
    <property type="entry name" value="CheY-like"/>
    <property type="match status" value="1"/>
</dbReference>
<feature type="domain" description="Response regulatory" evidence="8">
    <location>
        <begin position="425"/>
        <end position="546"/>
    </location>
</feature>
<dbReference type="Pfam" id="PF00512">
    <property type="entry name" value="HisKA"/>
    <property type="match status" value="1"/>
</dbReference>
<dbReference type="SMART" id="SM00448">
    <property type="entry name" value="REC"/>
    <property type="match status" value="1"/>
</dbReference>
<dbReference type="InterPro" id="IPR011006">
    <property type="entry name" value="CheY-like_superfamily"/>
</dbReference>
<dbReference type="SMART" id="SM00388">
    <property type="entry name" value="HisKA"/>
    <property type="match status" value="1"/>
</dbReference>
<feature type="domain" description="Histidine kinase" evidence="7">
    <location>
        <begin position="179"/>
        <end position="397"/>
    </location>
</feature>
<gene>
    <name evidence="9" type="ORF">GCM10009097_20630</name>
</gene>
<dbReference type="EC" id="2.7.13.3" evidence="2"/>
<dbReference type="InterPro" id="IPR003594">
    <property type="entry name" value="HATPase_dom"/>
</dbReference>
<protein>
    <recommendedName>
        <fullName evidence="2">histidine kinase</fullName>
        <ecNumber evidence="2">2.7.13.3</ecNumber>
    </recommendedName>
</protein>
<evidence type="ECO:0000313" key="9">
    <source>
        <dbReference type="EMBL" id="GAA0503657.1"/>
    </source>
</evidence>
<comment type="catalytic activity">
    <reaction evidence="1">
        <text>ATP + protein L-histidine = ADP + protein N-phospho-L-histidine.</text>
        <dbReference type="EC" id="2.7.13.3"/>
    </reaction>
</comment>
<dbReference type="SMART" id="SM00387">
    <property type="entry name" value="HATPase_c"/>
    <property type="match status" value="1"/>
</dbReference>
<evidence type="ECO:0000256" key="2">
    <source>
        <dbReference type="ARBA" id="ARBA00012438"/>
    </source>
</evidence>
<evidence type="ECO:0000313" key="10">
    <source>
        <dbReference type="Proteomes" id="UP001501706"/>
    </source>
</evidence>
<keyword evidence="10" id="KW-1185">Reference proteome</keyword>
<evidence type="ECO:0000259" key="7">
    <source>
        <dbReference type="PROSITE" id="PS50109"/>
    </source>
</evidence>
<dbReference type="SUPFAM" id="SSF55874">
    <property type="entry name" value="ATPase domain of HSP90 chaperone/DNA topoisomerase II/histidine kinase"/>
    <property type="match status" value="1"/>
</dbReference>
<dbReference type="Gene3D" id="3.40.50.2300">
    <property type="match status" value="1"/>
</dbReference>
<dbReference type="CDD" id="cd00082">
    <property type="entry name" value="HisKA"/>
    <property type="match status" value="1"/>
</dbReference>
<dbReference type="InterPro" id="IPR004358">
    <property type="entry name" value="Sig_transdc_His_kin-like_C"/>
</dbReference>
<dbReference type="Pfam" id="PF00072">
    <property type="entry name" value="Response_reg"/>
    <property type="match status" value="1"/>
</dbReference>
<name>A0ABP3LM32_9BURK</name>
<dbReference type="CDD" id="cd16922">
    <property type="entry name" value="HATPase_EvgS-ArcB-TorS-like"/>
    <property type="match status" value="1"/>
</dbReference>
<proteinExistence type="predicted"/>
<dbReference type="PANTHER" id="PTHR43047:SF72">
    <property type="entry name" value="OSMOSENSING HISTIDINE PROTEIN KINASE SLN1"/>
    <property type="match status" value="1"/>
</dbReference>
<keyword evidence="4" id="KW-0808">Transferase</keyword>
<dbReference type="InterPro" id="IPR036097">
    <property type="entry name" value="HisK_dim/P_sf"/>
</dbReference>
<evidence type="ECO:0000256" key="3">
    <source>
        <dbReference type="ARBA" id="ARBA00022553"/>
    </source>
</evidence>
<evidence type="ECO:0000256" key="5">
    <source>
        <dbReference type="ARBA" id="ARBA00022777"/>
    </source>
</evidence>
<dbReference type="Gene3D" id="3.30.450.20">
    <property type="entry name" value="PAS domain"/>
    <property type="match status" value="1"/>
</dbReference>
<dbReference type="SUPFAM" id="SSF55785">
    <property type="entry name" value="PYP-like sensor domain (PAS domain)"/>
    <property type="match status" value="1"/>
</dbReference>
<dbReference type="PANTHER" id="PTHR43047">
    <property type="entry name" value="TWO-COMPONENT HISTIDINE PROTEIN KINASE"/>
    <property type="match status" value="1"/>
</dbReference>
<dbReference type="InterPro" id="IPR036890">
    <property type="entry name" value="HATPase_C_sf"/>
</dbReference>
<dbReference type="PROSITE" id="PS50110">
    <property type="entry name" value="RESPONSE_REGULATORY"/>
    <property type="match status" value="1"/>
</dbReference>
<dbReference type="InterPro" id="IPR035965">
    <property type="entry name" value="PAS-like_dom_sf"/>
</dbReference>
<evidence type="ECO:0000256" key="6">
    <source>
        <dbReference type="PROSITE-ProRule" id="PRU00169"/>
    </source>
</evidence>
<dbReference type="PROSITE" id="PS50109">
    <property type="entry name" value="HIS_KIN"/>
    <property type="match status" value="1"/>
</dbReference>
<evidence type="ECO:0000259" key="8">
    <source>
        <dbReference type="PROSITE" id="PS50110"/>
    </source>
</evidence>
<feature type="modified residue" description="4-aspartylphosphate" evidence="6">
    <location>
        <position position="477"/>
    </location>
</feature>